<dbReference type="NCBIfam" id="NF009150">
    <property type="entry name" value="PRK12497.1-3"/>
    <property type="match status" value="1"/>
</dbReference>
<dbReference type="CDD" id="cd20736">
    <property type="entry name" value="PoNe_Nuclease"/>
    <property type="match status" value="1"/>
</dbReference>
<dbReference type="AlphaFoldDB" id="A0A364VCX0"/>
<dbReference type="HAMAP" id="MF_00048">
    <property type="entry name" value="UPF0102"/>
    <property type="match status" value="1"/>
</dbReference>
<sequence>MGDTRETGRRGETQARHYLEQRGYAVLGQNWHSRFGELDLIARSAAGMVVFVEVKSRASQWAGGGLAAVTAAKLRKMRLAAALWLRENPAEGERDVRFDVIDVGPDGVRHHVEGVW</sequence>
<evidence type="ECO:0000313" key="3">
    <source>
        <dbReference type="EMBL" id="RAV34474.1"/>
    </source>
</evidence>
<evidence type="ECO:0000313" key="4">
    <source>
        <dbReference type="Proteomes" id="UP000251047"/>
    </source>
</evidence>
<evidence type="ECO:0000256" key="1">
    <source>
        <dbReference type="ARBA" id="ARBA00006738"/>
    </source>
</evidence>
<reference evidence="3 4" key="1">
    <citation type="journal article" date="2018" name="Syst. Appl. Microbiol.">
        <title>Corynebacterium heidelbergense sp. nov., isolated from the preen glands of Egyptian geese (Alopochen aegyptiacus).</title>
        <authorList>
            <person name="Braun M.S."/>
            <person name="Wang E."/>
            <person name="Zimmermann S."/>
            <person name="Wink M."/>
        </authorList>
    </citation>
    <scope>NUCLEOTIDE SEQUENCE [LARGE SCALE GENOMIC DNA]</scope>
    <source>
        <strain evidence="3 4">DSM 104638</strain>
    </source>
</reference>
<dbReference type="Proteomes" id="UP000251047">
    <property type="component" value="Unassembled WGS sequence"/>
</dbReference>
<dbReference type="PANTHER" id="PTHR34039:SF1">
    <property type="entry name" value="UPF0102 PROTEIN YRAN"/>
    <property type="match status" value="1"/>
</dbReference>
<gene>
    <name evidence="3" type="ORF">CWC39_03100</name>
</gene>
<dbReference type="EMBL" id="PHQP01000014">
    <property type="protein sequence ID" value="RAV34474.1"/>
    <property type="molecule type" value="Genomic_DNA"/>
</dbReference>
<dbReference type="NCBIfam" id="TIGR00252">
    <property type="entry name" value="YraN family protein"/>
    <property type="match status" value="1"/>
</dbReference>
<protein>
    <recommendedName>
        <fullName evidence="2">UPF0102 protein CWC39_03100</fullName>
    </recommendedName>
</protein>
<dbReference type="SUPFAM" id="SSF52980">
    <property type="entry name" value="Restriction endonuclease-like"/>
    <property type="match status" value="1"/>
</dbReference>
<accession>A0A364VCX0</accession>
<dbReference type="InterPro" id="IPR003509">
    <property type="entry name" value="UPF0102_YraN-like"/>
</dbReference>
<dbReference type="PANTHER" id="PTHR34039">
    <property type="entry name" value="UPF0102 PROTEIN YRAN"/>
    <property type="match status" value="1"/>
</dbReference>
<dbReference type="InterPro" id="IPR011335">
    <property type="entry name" value="Restrct_endonuc-II-like"/>
</dbReference>
<dbReference type="Gene3D" id="3.40.1350.10">
    <property type="match status" value="1"/>
</dbReference>
<proteinExistence type="inferred from homology"/>
<name>A0A364VCX0_9CORY</name>
<evidence type="ECO:0000256" key="2">
    <source>
        <dbReference type="HAMAP-Rule" id="MF_00048"/>
    </source>
</evidence>
<organism evidence="3 4">
    <name type="scientific">Corynebacterium heidelbergense</name>
    <dbReference type="NCBI Taxonomy" id="2055947"/>
    <lineage>
        <taxon>Bacteria</taxon>
        <taxon>Bacillati</taxon>
        <taxon>Actinomycetota</taxon>
        <taxon>Actinomycetes</taxon>
        <taxon>Mycobacteriales</taxon>
        <taxon>Corynebacteriaceae</taxon>
        <taxon>Corynebacterium</taxon>
    </lineage>
</organism>
<dbReference type="Pfam" id="PF02021">
    <property type="entry name" value="UPF0102"/>
    <property type="match status" value="1"/>
</dbReference>
<comment type="similarity">
    <text evidence="1 2">Belongs to the UPF0102 family.</text>
</comment>
<dbReference type="OrthoDB" id="9794876at2"/>
<dbReference type="GO" id="GO:0003676">
    <property type="term" value="F:nucleic acid binding"/>
    <property type="evidence" value="ECO:0007669"/>
    <property type="project" value="InterPro"/>
</dbReference>
<dbReference type="InterPro" id="IPR011856">
    <property type="entry name" value="tRNA_endonuc-like_dom_sf"/>
</dbReference>
<comment type="caution">
    <text evidence="3">The sequence shown here is derived from an EMBL/GenBank/DDBJ whole genome shotgun (WGS) entry which is preliminary data.</text>
</comment>
<dbReference type="RefSeq" id="WP_112769056.1">
    <property type="nucleotide sequence ID" value="NZ_PHQP01000014.1"/>
</dbReference>